<evidence type="ECO:0000313" key="4">
    <source>
        <dbReference type="EMBL" id="BAD62047.1"/>
    </source>
</evidence>
<sequence>MGRPAQEGGPWHARGRGGERESRWAGSIPRGPGWDPLVGGSAHRAEGARGACARFAEDAVRRAHVQPHGSRWTSRARGRRGAADRGLLDPVAAKVAPTWRLRGCHAGRREVEEDACRNRRRTAVASGGANHGDTGESEHTGKLHGTRGVEPKARICRGMLDGGGLRRRQPAAGEGGNGDEVTRGRFPAARASTRLRESVASVGLGGAAPSEAGDERVLRRRRRAHSGRRQRSGRRLLATGRPLVLLPESKARRWNEEGERGDALPCGRGAVTRADDAKRDRFGLGPRKRRGRARSESPSASLLKKGERATWQREEELCLRPLEASARSGGVGLMTTAMTAGRCGAERRHGRQARKSVAEADGGGDQAVGHHGARAREATGGAAI</sequence>
<feature type="domain" description="DUF591" evidence="2">
    <location>
        <begin position="146"/>
        <end position="192"/>
    </location>
</feature>
<reference evidence="5" key="3">
    <citation type="journal article" date="2005" name="Nature">
        <title>The map-based sequence of the rice genome.</title>
        <authorList>
            <consortium name="International rice genome sequencing project (IRGSP)"/>
            <person name="Matsumoto T."/>
            <person name="Wu J."/>
            <person name="Kanamori H."/>
            <person name="Katayose Y."/>
            <person name="Fujisawa M."/>
            <person name="Namiki N."/>
            <person name="Mizuno H."/>
            <person name="Yamamoto K."/>
            <person name="Antonio B.A."/>
            <person name="Baba T."/>
            <person name="Sakata K."/>
            <person name="Nagamura Y."/>
            <person name="Aoki H."/>
            <person name="Arikawa K."/>
            <person name="Arita K."/>
            <person name="Bito T."/>
            <person name="Chiden Y."/>
            <person name="Fujitsuka N."/>
            <person name="Fukunaka R."/>
            <person name="Hamada M."/>
            <person name="Harada C."/>
            <person name="Hayashi A."/>
            <person name="Hijishita S."/>
            <person name="Honda M."/>
            <person name="Hosokawa S."/>
            <person name="Ichikawa Y."/>
            <person name="Idonuma A."/>
            <person name="Iijima M."/>
            <person name="Ikeda M."/>
            <person name="Ikeno M."/>
            <person name="Ito K."/>
            <person name="Ito S."/>
            <person name="Ito T."/>
            <person name="Ito Y."/>
            <person name="Ito Y."/>
            <person name="Iwabuchi A."/>
            <person name="Kamiya K."/>
            <person name="Karasawa W."/>
            <person name="Kurita K."/>
            <person name="Katagiri S."/>
            <person name="Kikuta A."/>
            <person name="Kobayashi H."/>
            <person name="Kobayashi N."/>
            <person name="Machita K."/>
            <person name="Maehara T."/>
            <person name="Masukawa M."/>
            <person name="Mizubayashi T."/>
            <person name="Mukai Y."/>
            <person name="Nagasaki H."/>
            <person name="Nagata Y."/>
            <person name="Naito S."/>
            <person name="Nakashima M."/>
            <person name="Nakama Y."/>
            <person name="Nakamichi Y."/>
            <person name="Nakamura M."/>
            <person name="Meguro A."/>
            <person name="Negishi M."/>
            <person name="Ohta I."/>
            <person name="Ohta T."/>
            <person name="Okamoto M."/>
            <person name="Ono N."/>
            <person name="Saji S."/>
            <person name="Sakaguchi M."/>
            <person name="Sakai K."/>
            <person name="Shibata M."/>
            <person name="Shimokawa T."/>
            <person name="Song J."/>
            <person name="Takazaki Y."/>
            <person name="Terasawa K."/>
            <person name="Tsugane M."/>
            <person name="Tsuji K."/>
            <person name="Ueda S."/>
            <person name="Waki K."/>
            <person name="Yamagata H."/>
            <person name="Yamamoto M."/>
            <person name="Yamamoto S."/>
            <person name="Yamane H."/>
            <person name="Yoshiki S."/>
            <person name="Yoshihara R."/>
            <person name="Yukawa K."/>
            <person name="Zhong H."/>
            <person name="Yano M."/>
            <person name="Yuan Q."/>
            <person name="Ouyang S."/>
            <person name="Liu J."/>
            <person name="Jones K.M."/>
            <person name="Gansberger K."/>
            <person name="Moffat K."/>
            <person name="Hill J."/>
            <person name="Bera J."/>
            <person name="Fadrosh D."/>
            <person name="Jin S."/>
            <person name="Johri S."/>
            <person name="Kim M."/>
            <person name="Overton L."/>
            <person name="Reardon M."/>
            <person name="Tsitrin T."/>
            <person name="Vuong H."/>
            <person name="Weaver B."/>
            <person name="Ciecko A."/>
            <person name="Tallon L."/>
            <person name="Jackson J."/>
            <person name="Pai G."/>
            <person name="Aken S.V."/>
            <person name="Utterback T."/>
            <person name="Reidmuller S."/>
            <person name="Feldblyum T."/>
            <person name="Hsiao J."/>
            <person name="Zismann V."/>
            <person name="Iobst S."/>
            <person name="de Vazeille A.R."/>
            <person name="Buell C.R."/>
            <person name="Ying K."/>
            <person name="Li Y."/>
            <person name="Lu T."/>
            <person name="Huang Y."/>
            <person name="Zhao Q."/>
            <person name="Feng Q."/>
            <person name="Zhang L."/>
            <person name="Zhu J."/>
            <person name="Weng Q."/>
            <person name="Mu J."/>
            <person name="Lu Y."/>
            <person name="Fan D."/>
            <person name="Liu Y."/>
            <person name="Guan J."/>
            <person name="Zhang Y."/>
            <person name="Yu S."/>
            <person name="Liu X."/>
            <person name="Zhang Y."/>
            <person name="Hong G."/>
            <person name="Han B."/>
            <person name="Choisne N."/>
            <person name="Demange N."/>
            <person name="Orjeda G."/>
            <person name="Samain S."/>
            <person name="Cattolico L."/>
            <person name="Pelletier E."/>
            <person name="Couloux A."/>
            <person name="Segurens B."/>
            <person name="Wincker P."/>
            <person name="D'Hont A."/>
            <person name="Scarpelli C."/>
            <person name="Weissenbach J."/>
            <person name="Salanoubat M."/>
            <person name="Quetier F."/>
            <person name="Yu Y."/>
            <person name="Kim H.R."/>
            <person name="Rambo T."/>
            <person name="Currie J."/>
            <person name="Collura K."/>
            <person name="Luo M."/>
            <person name="Yang T."/>
            <person name="Ammiraju J.S.S."/>
            <person name="Engler F."/>
            <person name="Soderlund C."/>
            <person name="Wing R.A."/>
            <person name="Palmer L.E."/>
            <person name="de la Bastide M."/>
            <person name="Spiegel L."/>
            <person name="Nascimento L."/>
            <person name="Zutavern T."/>
            <person name="O'Shaughnessy A."/>
            <person name="Dike S."/>
            <person name="Dedhia N."/>
            <person name="Preston R."/>
            <person name="Balija V."/>
            <person name="McCombie W.R."/>
            <person name="Chow T."/>
            <person name="Chen H."/>
            <person name="Chung M."/>
            <person name="Chen C."/>
            <person name="Shaw J."/>
            <person name="Wu H."/>
            <person name="Hsiao K."/>
            <person name="Chao Y."/>
            <person name="Chu M."/>
            <person name="Cheng C."/>
            <person name="Hour A."/>
            <person name="Lee P."/>
            <person name="Lin S."/>
            <person name="Lin Y."/>
            <person name="Liou J."/>
            <person name="Liu S."/>
            <person name="Hsing Y."/>
            <person name="Raghuvanshi S."/>
            <person name="Mohanty A."/>
            <person name="Bharti A.K."/>
            <person name="Gaur A."/>
            <person name="Gupta V."/>
            <person name="Kumar D."/>
            <person name="Ravi V."/>
            <person name="Vij S."/>
            <person name="Kapur A."/>
            <person name="Khurana P."/>
            <person name="Khurana P."/>
            <person name="Khurana J.P."/>
            <person name="Tyagi A.K."/>
            <person name="Gaikwad K."/>
            <person name="Singh A."/>
            <person name="Dalal V."/>
            <person name="Srivastava S."/>
            <person name="Dixit A."/>
            <person name="Pal A.K."/>
            <person name="Ghazi I.A."/>
            <person name="Yadav M."/>
            <person name="Pandit A."/>
            <person name="Bhargava A."/>
            <person name="Sureshbabu K."/>
            <person name="Batra K."/>
            <person name="Sharma T.R."/>
            <person name="Mohapatra T."/>
            <person name="Singh N.K."/>
            <person name="Messing J."/>
            <person name="Nelson A.B."/>
            <person name="Fuks G."/>
            <person name="Kavchok S."/>
            <person name="Keizer G."/>
            <person name="Linton E."/>
            <person name="Llaca V."/>
            <person name="Song R."/>
            <person name="Tanyolac B."/>
            <person name="Young S."/>
            <person name="Ho-Il K."/>
            <person name="Hahn J.H."/>
            <person name="Sangsakoo G."/>
            <person name="Vanavichit A."/>
            <person name="de Mattos Luiz.A.T."/>
            <person name="Zimmer P.D."/>
            <person name="Malone G."/>
            <person name="Dellagostin O."/>
            <person name="de Oliveira A.C."/>
            <person name="Bevan M."/>
            <person name="Bancroft I."/>
            <person name="Minx P."/>
            <person name="Cordum H."/>
            <person name="Wilson R."/>
            <person name="Cheng Z."/>
            <person name="Jin W."/>
            <person name="Jiang J."/>
            <person name="Leong S.A."/>
            <person name="Iwama H."/>
            <person name="Gojobori T."/>
            <person name="Itoh T."/>
            <person name="Niimura Y."/>
            <person name="Fujii Y."/>
            <person name="Habara T."/>
            <person name="Sakai H."/>
            <person name="Sato Y."/>
            <person name="Wilson G."/>
            <person name="Kumar K."/>
            <person name="McCouch S."/>
            <person name="Juretic N."/>
            <person name="Hoen D."/>
            <person name="Wright S."/>
            <person name="Bruskiewich R."/>
            <person name="Bureau T."/>
            <person name="Miyao A."/>
            <person name="Hirochika H."/>
            <person name="Nishikawa T."/>
            <person name="Kadowaki K."/>
            <person name="Sugiura M."/>
            <person name="Burr B."/>
            <person name="Sasaki T."/>
        </authorList>
    </citation>
    <scope>NUCLEOTIDE SEQUENCE [LARGE SCALE GENOMIC DNA]</scope>
    <source>
        <strain evidence="5">cv. Nipponbare</strain>
    </source>
</reference>
<evidence type="ECO:0000256" key="1">
    <source>
        <dbReference type="SAM" id="MobiDB-lite"/>
    </source>
</evidence>
<gene>
    <name evidence="3" type="ORF">P0612G07.50</name>
    <name evidence="4" type="ORF">P0620D11.17</name>
</gene>
<protein>
    <submittedName>
        <fullName evidence="4">Epstein-Barr virus EBNA-1-like</fullName>
    </submittedName>
</protein>
<evidence type="ECO:0000259" key="2">
    <source>
        <dbReference type="Pfam" id="PF04569"/>
    </source>
</evidence>
<name>Q5Z5K7_ORYSJ</name>
<feature type="compositionally biased region" description="Basic and acidic residues" evidence="1">
    <location>
        <begin position="273"/>
        <end position="282"/>
    </location>
</feature>
<dbReference type="EMBL" id="AP005461">
    <property type="protein sequence ID" value="BAD61972.1"/>
    <property type="molecule type" value="Genomic_DNA"/>
</dbReference>
<proteinExistence type="predicted"/>
<reference evidence="3" key="1">
    <citation type="submission" date="2002-06" db="EMBL/GenBank/DDBJ databases">
        <title>Oryza sativa nipponbare(GA3) genomic DNA, chromosome 6, PAC clone:P0612G07.</title>
        <authorList>
            <person name="Sasaki T."/>
            <person name="Matsumoto T."/>
            <person name="Katayose Y."/>
        </authorList>
    </citation>
    <scope>NUCLEOTIDE SEQUENCE</scope>
</reference>
<dbReference type="InterPro" id="IPR007649">
    <property type="entry name" value="DUF591"/>
</dbReference>
<feature type="region of interest" description="Disordered" evidence="1">
    <location>
        <begin position="254"/>
        <end position="307"/>
    </location>
</feature>
<feature type="region of interest" description="Disordered" evidence="1">
    <location>
        <begin position="1"/>
        <end position="42"/>
    </location>
</feature>
<feature type="region of interest" description="Disordered" evidence="1">
    <location>
        <begin position="111"/>
        <end position="241"/>
    </location>
</feature>
<feature type="compositionally biased region" description="Basic residues" evidence="1">
    <location>
        <begin position="218"/>
        <end position="234"/>
    </location>
</feature>
<dbReference type="AlphaFoldDB" id="Q5Z5K7"/>
<accession>Q5Z5K7</accession>
<evidence type="ECO:0000313" key="5">
    <source>
        <dbReference type="Proteomes" id="UP000000763"/>
    </source>
</evidence>
<feature type="compositionally biased region" description="Basic and acidic residues" evidence="1">
    <location>
        <begin position="133"/>
        <end position="153"/>
    </location>
</feature>
<dbReference type="EMBL" id="AP005658">
    <property type="protein sequence ID" value="BAD62047.1"/>
    <property type="molecule type" value="Genomic_DNA"/>
</dbReference>
<feature type="region of interest" description="Disordered" evidence="1">
    <location>
        <begin position="342"/>
        <end position="384"/>
    </location>
</feature>
<dbReference type="Proteomes" id="UP000000763">
    <property type="component" value="Chromosome 6"/>
</dbReference>
<reference evidence="5" key="4">
    <citation type="journal article" date="2008" name="Nucleic Acids Res.">
        <title>The rice annotation project database (RAP-DB): 2008 update.</title>
        <authorList>
            <consortium name="The rice annotation project (RAP)"/>
        </authorList>
    </citation>
    <scope>GENOME REANNOTATION</scope>
    <source>
        <strain evidence="5">cv. Nipponbare</strain>
    </source>
</reference>
<dbReference type="Pfam" id="PF04569">
    <property type="entry name" value="DUF591"/>
    <property type="match status" value="1"/>
</dbReference>
<reference evidence="4" key="2">
    <citation type="submission" date="2002-08" db="EMBL/GenBank/DDBJ databases">
        <title>Oryza sativa nipponbare(GA3) genomic DNA, chromosome 6, PAC clone:P0620D11.</title>
        <authorList>
            <person name="Sasaki T."/>
            <person name="Matsumoto T."/>
            <person name="Katayose Y."/>
        </authorList>
    </citation>
    <scope>NUCLEOTIDE SEQUENCE</scope>
</reference>
<evidence type="ECO:0000313" key="3">
    <source>
        <dbReference type="EMBL" id="BAD61972.1"/>
    </source>
</evidence>
<organism evidence="4 5">
    <name type="scientific">Oryza sativa subsp. japonica</name>
    <name type="common">Rice</name>
    <dbReference type="NCBI Taxonomy" id="39947"/>
    <lineage>
        <taxon>Eukaryota</taxon>
        <taxon>Viridiplantae</taxon>
        <taxon>Streptophyta</taxon>
        <taxon>Embryophyta</taxon>
        <taxon>Tracheophyta</taxon>
        <taxon>Spermatophyta</taxon>
        <taxon>Magnoliopsida</taxon>
        <taxon>Liliopsida</taxon>
        <taxon>Poales</taxon>
        <taxon>Poaceae</taxon>
        <taxon>BOP clade</taxon>
        <taxon>Oryzoideae</taxon>
        <taxon>Oryzeae</taxon>
        <taxon>Oryzinae</taxon>
        <taxon>Oryza</taxon>
        <taxon>Oryza sativa</taxon>
    </lineage>
</organism>